<proteinExistence type="predicted"/>
<dbReference type="AlphaFoldDB" id="A0A4D4JAU0"/>
<name>A0A4D4JAU0_9PSEU</name>
<organism evidence="1 2">
    <name type="scientific">Gandjariella thermophila</name>
    <dbReference type="NCBI Taxonomy" id="1931992"/>
    <lineage>
        <taxon>Bacteria</taxon>
        <taxon>Bacillati</taxon>
        <taxon>Actinomycetota</taxon>
        <taxon>Actinomycetes</taxon>
        <taxon>Pseudonocardiales</taxon>
        <taxon>Pseudonocardiaceae</taxon>
        <taxon>Gandjariella</taxon>
    </lineage>
</organism>
<keyword evidence="2" id="KW-1185">Reference proteome</keyword>
<dbReference type="PROSITE" id="PS51318">
    <property type="entry name" value="TAT"/>
    <property type="match status" value="1"/>
</dbReference>
<gene>
    <name evidence="1" type="ORF">GTS_34110</name>
</gene>
<evidence type="ECO:0000313" key="1">
    <source>
        <dbReference type="EMBL" id="GDY31778.1"/>
    </source>
</evidence>
<dbReference type="InterPro" id="IPR019546">
    <property type="entry name" value="TAT_signal_bac_arc"/>
</dbReference>
<dbReference type="Proteomes" id="UP000298860">
    <property type="component" value="Unassembled WGS sequence"/>
</dbReference>
<sequence length="632" mass="69374">MSTGQEERPAAAAGGTSAGGVTRRHFLRAATTAGAAAVFPPSAPRAAPPAGNALALRRPADRVAARHRDPDSAFFATAFTEYAASYATESTGDLWPSCWADDDNVYAANGDGQGFGTGPMSDIVVNRIMGTPEVGITGERLAAGDQIANVYADRRYYNRKPTGMVAVDGNCDGRDELYLAVQDLRRAPANVAFDDAPNASICRSDDYGRTWRKTREPMFTGHVFTTIMFLDFGRSQRHARVLGADGARYVYAYGLDHNWRCSYSNTVPSPTSLYLARVPRAAIQCRQAWEFFAGTAPSGEPRWSPRIDDRVAVLHDPRRLYPDVFCRGGRANFTVLSQGGVLYNAPLRRYLYTSWTEYTFEFYEAPAPWGPWRLFMSRDAGAYPWYGPAAEIQVIPNPFGHPIPRRTGPAPQAAPCPGPKNGGYACTIPSKFVSADGRDMWLQSNWFLGVGCGAPNYTFSLRRLHVAPRQPGCPPNPPDPGCNLARGCGTTPIEKCAHYGHGGYYNDCATNLGEDSFDCSHKTFDFWGYTWPREYRMDRVVYTTGHMFPDGGWFAHGPMVQVRQGTRWVDVADLTISPGYPHDRTAGSYRTYTMTFAEARGDGIRVCGVPGGSATFTSIAELAVYFDGRPPR</sequence>
<comment type="caution">
    <text evidence="1">The sequence shown here is derived from an EMBL/GenBank/DDBJ whole genome shotgun (WGS) entry which is preliminary data.</text>
</comment>
<evidence type="ECO:0000313" key="2">
    <source>
        <dbReference type="Proteomes" id="UP000298860"/>
    </source>
</evidence>
<dbReference type="InterPro" id="IPR006311">
    <property type="entry name" value="TAT_signal"/>
</dbReference>
<dbReference type="NCBIfam" id="TIGR01409">
    <property type="entry name" value="TAT_signal_seq"/>
    <property type="match status" value="1"/>
</dbReference>
<dbReference type="OrthoDB" id="3795970at2"/>
<evidence type="ECO:0008006" key="3">
    <source>
        <dbReference type="Google" id="ProtNLM"/>
    </source>
</evidence>
<dbReference type="RefSeq" id="WP_137814867.1">
    <property type="nucleotide sequence ID" value="NZ_BJFL01000017.1"/>
</dbReference>
<dbReference type="EMBL" id="BJFL01000017">
    <property type="protein sequence ID" value="GDY31778.1"/>
    <property type="molecule type" value="Genomic_DNA"/>
</dbReference>
<accession>A0A4D4JAU0</accession>
<reference evidence="2" key="1">
    <citation type="submission" date="2019-04" db="EMBL/GenBank/DDBJ databases">
        <title>Draft genome sequence of Pseudonocardiaceae bacterium SL3-2-4.</title>
        <authorList>
            <person name="Ningsih F."/>
            <person name="Yokota A."/>
            <person name="Sakai Y."/>
            <person name="Nanatani K."/>
            <person name="Yabe S."/>
            <person name="Oetari A."/>
            <person name="Sjamsuridzal W."/>
        </authorList>
    </citation>
    <scope>NUCLEOTIDE SEQUENCE [LARGE SCALE GENOMIC DNA]</scope>
    <source>
        <strain evidence="2">SL3-2-4</strain>
    </source>
</reference>
<protein>
    <recommendedName>
        <fullName evidence="3">DUF4185 domain-containing protein</fullName>
    </recommendedName>
</protein>